<evidence type="ECO:0000256" key="1">
    <source>
        <dbReference type="SAM" id="MobiDB-lite"/>
    </source>
</evidence>
<sequence>MWRVRRPPAQPNQPYNRSSHRNPPTPPFNAPAARRLRAALNMGPGHVAYGMRVSYGLPYVTEDLVIAWERELAAPTSNELTALAGVLWCSPGELLGKPRTLREHRIARGLAPEDVARAVGHEVQAYLRMEESDDWRGTDRQSAALAEILGLTIPDFITVTGREARLADLLRSAVTTRWQAYVRPVGKMVPLDRRLLEITLQELHQHYQGQMTATLSWGGGSGDSSAAGREFMDGIVERFWTMVQENSP</sequence>
<name>A0ABP6YTU8_9ACTN</name>
<evidence type="ECO:0000313" key="3">
    <source>
        <dbReference type="EMBL" id="GAA3589870.1"/>
    </source>
</evidence>
<keyword evidence="4" id="KW-1185">Reference proteome</keyword>
<dbReference type="EMBL" id="BAABCE010000026">
    <property type="protein sequence ID" value="GAA3589870.1"/>
    <property type="molecule type" value="Genomic_DNA"/>
</dbReference>
<feature type="domain" description="HTH cro/C1-type" evidence="2">
    <location>
        <begin position="32"/>
        <end position="94"/>
    </location>
</feature>
<proteinExistence type="predicted"/>
<dbReference type="RefSeq" id="WP_381580112.1">
    <property type="nucleotide sequence ID" value="NZ_BAABCE010000026.1"/>
</dbReference>
<evidence type="ECO:0000259" key="2">
    <source>
        <dbReference type="SMART" id="SM00530"/>
    </source>
</evidence>
<dbReference type="InterPro" id="IPR001387">
    <property type="entry name" value="Cro/C1-type_HTH"/>
</dbReference>
<comment type="caution">
    <text evidence="3">The sequence shown here is derived from an EMBL/GenBank/DDBJ whole genome shotgun (WGS) entry which is preliminary data.</text>
</comment>
<dbReference type="SMART" id="SM00530">
    <property type="entry name" value="HTH_XRE"/>
    <property type="match status" value="2"/>
</dbReference>
<dbReference type="CDD" id="cd00093">
    <property type="entry name" value="HTH_XRE"/>
    <property type="match status" value="1"/>
</dbReference>
<protein>
    <submittedName>
        <fullName evidence="3">Helix-turn-helix transcriptional regulator</fullName>
    </submittedName>
</protein>
<accession>A0ABP6YTU8</accession>
<dbReference type="SUPFAM" id="SSF47413">
    <property type="entry name" value="lambda repressor-like DNA-binding domains"/>
    <property type="match status" value="1"/>
</dbReference>
<dbReference type="InterPro" id="IPR010982">
    <property type="entry name" value="Lambda_DNA-bd_dom_sf"/>
</dbReference>
<gene>
    <name evidence="3" type="ORF">GCM10022295_84420</name>
</gene>
<evidence type="ECO:0000313" key="4">
    <source>
        <dbReference type="Proteomes" id="UP001500707"/>
    </source>
</evidence>
<organism evidence="3 4">
    <name type="scientific">Streptomyces osmaniensis</name>
    <dbReference type="NCBI Taxonomy" id="593134"/>
    <lineage>
        <taxon>Bacteria</taxon>
        <taxon>Bacillati</taxon>
        <taxon>Actinomycetota</taxon>
        <taxon>Actinomycetes</taxon>
        <taxon>Kitasatosporales</taxon>
        <taxon>Streptomycetaceae</taxon>
        <taxon>Streptomyces</taxon>
    </lineage>
</organism>
<feature type="region of interest" description="Disordered" evidence="1">
    <location>
        <begin position="1"/>
        <end position="30"/>
    </location>
</feature>
<reference evidence="4" key="1">
    <citation type="journal article" date="2019" name="Int. J. Syst. Evol. Microbiol.">
        <title>The Global Catalogue of Microorganisms (GCM) 10K type strain sequencing project: providing services to taxonomists for standard genome sequencing and annotation.</title>
        <authorList>
            <consortium name="The Broad Institute Genomics Platform"/>
            <consortium name="The Broad Institute Genome Sequencing Center for Infectious Disease"/>
            <person name="Wu L."/>
            <person name="Ma J."/>
        </authorList>
    </citation>
    <scope>NUCLEOTIDE SEQUENCE [LARGE SCALE GENOMIC DNA]</scope>
    <source>
        <strain evidence="4">JCM 17656</strain>
    </source>
</reference>
<feature type="domain" description="HTH cro/C1-type" evidence="2">
    <location>
        <begin position="100"/>
        <end position="156"/>
    </location>
</feature>
<dbReference type="Proteomes" id="UP001500707">
    <property type="component" value="Unassembled WGS sequence"/>
</dbReference>